<feature type="region of interest" description="Disordered" evidence="1">
    <location>
        <begin position="82"/>
        <end position="158"/>
    </location>
</feature>
<gene>
    <name evidence="3" type="ORF">EB796_006008</name>
</gene>
<dbReference type="PANTHER" id="PTHR12722">
    <property type="entry name" value="XAP-5 PROTEIN-RELATED"/>
    <property type="match status" value="1"/>
</dbReference>
<feature type="compositionally biased region" description="Basic and acidic residues" evidence="1">
    <location>
        <begin position="1"/>
        <end position="10"/>
    </location>
</feature>
<reference evidence="3" key="1">
    <citation type="submission" date="2020-06" db="EMBL/GenBank/DDBJ databases">
        <title>Draft genome of Bugula neritina, a colonial animal packing powerful symbionts and potential medicines.</title>
        <authorList>
            <person name="Rayko M."/>
        </authorList>
    </citation>
    <scope>NUCLEOTIDE SEQUENCE [LARGE SCALE GENOMIC DNA]</scope>
    <source>
        <strain evidence="3">Kwan_BN1</strain>
    </source>
</reference>
<dbReference type="Pfam" id="PF04921">
    <property type="entry name" value="XAP5"/>
    <property type="match status" value="1"/>
</dbReference>
<feature type="region of interest" description="Disordered" evidence="1">
    <location>
        <begin position="1"/>
        <end position="22"/>
    </location>
</feature>
<dbReference type="GO" id="GO:0005634">
    <property type="term" value="C:nucleus"/>
    <property type="evidence" value="ECO:0007669"/>
    <property type="project" value="InterPro"/>
</dbReference>
<dbReference type="OrthoDB" id="1562195at2759"/>
<dbReference type="InterPro" id="IPR048337">
    <property type="entry name" value="FAM50A/XAP5_C"/>
</dbReference>
<accession>A0A7J7KCU7</accession>
<dbReference type="AlphaFoldDB" id="A0A7J7KCU7"/>
<feature type="compositionally biased region" description="Basic and acidic residues" evidence="1">
    <location>
        <begin position="82"/>
        <end position="108"/>
    </location>
</feature>
<name>A0A7J7KCU7_BUGNE</name>
<dbReference type="PANTHER" id="PTHR12722:SF0">
    <property type="entry name" value="PROTEIN FAM50A"/>
    <property type="match status" value="1"/>
</dbReference>
<dbReference type="EMBL" id="VXIV02000846">
    <property type="protein sequence ID" value="KAF6035681.1"/>
    <property type="molecule type" value="Genomic_DNA"/>
</dbReference>
<evidence type="ECO:0000313" key="3">
    <source>
        <dbReference type="EMBL" id="KAF6035681.1"/>
    </source>
</evidence>
<protein>
    <submittedName>
        <fullName evidence="3">FAM50A</fullName>
    </submittedName>
</protein>
<dbReference type="InterPro" id="IPR007005">
    <property type="entry name" value="XAP5"/>
</dbReference>
<evidence type="ECO:0000259" key="2">
    <source>
        <dbReference type="Pfam" id="PF04921"/>
    </source>
</evidence>
<comment type="caution">
    <text evidence="3">The sequence shown here is derived from an EMBL/GenBank/DDBJ whole genome shotgun (WGS) entry which is preliminary data.</text>
</comment>
<keyword evidence="4" id="KW-1185">Reference proteome</keyword>
<feature type="domain" description="FAM50A/XAP5 C-terminal" evidence="2">
    <location>
        <begin position="182"/>
        <end position="323"/>
    </location>
</feature>
<sequence length="336" mass="39452">MAFSAKEAHRAATFQKKRQKEQEDLQLKKKKIEEELQVGSISNKFAAHYDAIEQQLKSDTIGLVTLDEMKAKQEVMIKERETQLAQKEKEARLSKAEMKKQKAKEKSQKGALSFQMEDEDDNEDGEDNEDSSETVNEKKRLGMNPDVDTSFLPDREREEEENRLRAQLAAEWRQKQDDIKNEEILVVYSYWDGKGHRRQVKMKKGNSIYQFLQRCLENLKKEDIYAELKVASADQLMYVKEDLILPHHSTFFDFIVTKARGKSGPLFNFDVQEDIRIKSDAAIEKTESHAGKVVMRTWYERHKHIFPACRWEVFDPEKKWDNYSVSDKEKSKFTVK</sequence>
<dbReference type="GO" id="GO:0006325">
    <property type="term" value="P:chromatin organization"/>
    <property type="evidence" value="ECO:0007669"/>
    <property type="project" value="TreeGrafter"/>
</dbReference>
<evidence type="ECO:0000256" key="1">
    <source>
        <dbReference type="SAM" id="MobiDB-lite"/>
    </source>
</evidence>
<feature type="compositionally biased region" description="Acidic residues" evidence="1">
    <location>
        <begin position="116"/>
        <end position="132"/>
    </location>
</feature>
<proteinExistence type="predicted"/>
<evidence type="ECO:0000313" key="4">
    <source>
        <dbReference type="Proteomes" id="UP000593567"/>
    </source>
</evidence>
<dbReference type="Proteomes" id="UP000593567">
    <property type="component" value="Unassembled WGS sequence"/>
</dbReference>
<organism evidence="3 4">
    <name type="scientific">Bugula neritina</name>
    <name type="common">Brown bryozoan</name>
    <name type="synonym">Sertularia neritina</name>
    <dbReference type="NCBI Taxonomy" id="10212"/>
    <lineage>
        <taxon>Eukaryota</taxon>
        <taxon>Metazoa</taxon>
        <taxon>Spiralia</taxon>
        <taxon>Lophotrochozoa</taxon>
        <taxon>Bryozoa</taxon>
        <taxon>Gymnolaemata</taxon>
        <taxon>Cheilostomatida</taxon>
        <taxon>Flustrina</taxon>
        <taxon>Buguloidea</taxon>
        <taxon>Bugulidae</taxon>
        <taxon>Bugula</taxon>
    </lineage>
</organism>